<dbReference type="Pfam" id="PF03184">
    <property type="entry name" value="DDE_1"/>
    <property type="match status" value="1"/>
</dbReference>
<dbReference type="Pfam" id="PF06991">
    <property type="entry name" value="MFAP1"/>
    <property type="match status" value="1"/>
</dbReference>
<reference evidence="7" key="1">
    <citation type="journal article" date="2020" name="Cell">
        <title>Large-Scale Comparative Analyses of Tick Genomes Elucidate Their Genetic Diversity and Vector Capacities.</title>
        <authorList>
            <consortium name="Tick Genome and Microbiome Consortium (TIGMIC)"/>
            <person name="Jia N."/>
            <person name="Wang J."/>
            <person name="Shi W."/>
            <person name="Du L."/>
            <person name="Sun Y."/>
            <person name="Zhan W."/>
            <person name="Jiang J.F."/>
            <person name="Wang Q."/>
            <person name="Zhang B."/>
            <person name="Ji P."/>
            <person name="Bell-Sakyi L."/>
            <person name="Cui X.M."/>
            <person name="Yuan T.T."/>
            <person name="Jiang B.G."/>
            <person name="Yang W.F."/>
            <person name="Lam T.T."/>
            <person name="Chang Q.C."/>
            <person name="Ding S.J."/>
            <person name="Wang X.J."/>
            <person name="Zhu J.G."/>
            <person name="Ruan X.D."/>
            <person name="Zhao L."/>
            <person name="Wei J.T."/>
            <person name="Ye R.Z."/>
            <person name="Que T.C."/>
            <person name="Du C.H."/>
            <person name="Zhou Y.H."/>
            <person name="Cheng J.X."/>
            <person name="Dai P.F."/>
            <person name="Guo W.B."/>
            <person name="Han X.H."/>
            <person name="Huang E.J."/>
            <person name="Li L.F."/>
            <person name="Wei W."/>
            <person name="Gao Y.C."/>
            <person name="Liu J.Z."/>
            <person name="Shao H.Z."/>
            <person name="Wang X."/>
            <person name="Wang C.C."/>
            <person name="Yang T.C."/>
            <person name="Huo Q.B."/>
            <person name="Li W."/>
            <person name="Chen H.Y."/>
            <person name="Chen S.E."/>
            <person name="Zhou L.G."/>
            <person name="Ni X.B."/>
            <person name="Tian J.H."/>
            <person name="Sheng Y."/>
            <person name="Liu T."/>
            <person name="Pan Y.S."/>
            <person name="Xia L.Y."/>
            <person name="Li J."/>
            <person name="Zhao F."/>
            <person name="Cao W.C."/>
        </authorList>
    </citation>
    <scope>NUCLEOTIDE SEQUENCE</scope>
    <source>
        <strain evidence="7">Rsan-2018</strain>
    </source>
</reference>
<evidence type="ECO:0000313" key="7">
    <source>
        <dbReference type="EMBL" id="KAH7935517.1"/>
    </source>
</evidence>
<dbReference type="SMART" id="SM00674">
    <property type="entry name" value="CENPB"/>
    <property type="match status" value="1"/>
</dbReference>
<dbReference type="EMBL" id="JABSTV010001255">
    <property type="protein sequence ID" value="KAH7935517.1"/>
    <property type="molecule type" value="Genomic_DNA"/>
</dbReference>
<comment type="caution">
    <text evidence="7">The sequence shown here is derived from an EMBL/GenBank/DDBJ whole genome shotgun (WGS) entry which is preliminary data.</text>
</comment>
<keyword evidence="3" id="KW-0238">DNA-binding</keyword>
<dbReference type="InterPro" id="IPR033194">
    <property type="entry name" value="MFAP1"/>
</dbReference>
<evidence type="ECO:0000313" key="8">
    <source>
        <dbReference type="Proteomes" id="UP000821837"/>
    </source>
</evidence>
<dbReference type="GO" id="GO:0003677">
    <property type="term" value="F:DNA binding"/>
    <property type="evidence" value="ECO:0007669"/>
    <property type="project" value="UniProtKB-KW"/>
</dbReference>
<dbReference type="GO" id="GO:0005634">
    <property type="term" value="C:nucleus"/>
    <property type="evidence" value="ECO:0007669"/>
    <property type="project" value="UniProtKB-SubCell"/>
</dbReference>
<dbReference type="VEuPathDB" id="VectorBase:RSAN_041384"/>
<evidence type="ECO:0000256" key="3">
    <source>
        <dbReference type="ARBA" id="ARBA00023125"/>
    </source>
</evidence>
<dbReference type="InterPro" id="IPR006600">
    <property type="entry name" value="HTH_CenpB_DNA-bd_dom"/>
</dbReference>
<comment type="subcellular location">
    <subcellularLocation>
        <location evidence="1">Nucleus</location>
    </subcellularLocation>
</comment>
<sequence>MNASQASNLIQSTAGAIPVLNEKGEVSMQKVKVHRYISGRRPKYAPKESSDEESGDEFTFERRQQPVIPEPIPIDEEAEKNDPRLRRLQRREQQLNEEERMERHRMIHEPEIIAVGEDGEEAMDESEMRAARWRDGEEDSDAEELDDEEIERRRLMLRQRALARAQEEELLDLEEEGHSDEEESEESEYEEYTESEEEDTGPRLKPVFVRKKRIREWDKKFDSLLQQNFGTAKLRRKLSNGAPVFSEEVDDALFEFLERERSAGRAVSNRLLSEEAVKIARSLQLGNFAASSQYIKRWKKRFGVTMRQSTNDSQKTPDDFSEAAKAFRSAVNSLRARHDYTPYNMCNMDQTMVRMDSPASRTNNVVGESTVRIANTGCAHRGFTVALAACASGHKLPAFVVLKEQSGRIPTKAFMSLRIPGNVRVTASKNGWMTSDKLQEWLARVWGPNNDDVRRLLVLDQAPIHKTQAAKDAIEERDTDVVYVPAGCTSLLQPADVFWNRPFKANLRRSWEMFMRKGERTPKGNLRKPSRQDALNFVSEAWAAVTAETVVRSFKGCGISNALDGSEDGELHDCLSDIGAVAPQNPEDLQNERDRVTIQERERLAQKEKELEHEAKRIAEERRRTTLKIVEEETKKELMEEKRVDDSEDWVNTDDENDEAAYEAWKLRELKRIKRDKEEKEQYEKERMEVERMHSMTEEERRAELRANPRQVTNKASKGKYKFLQKYYHRGAFFLNEEDNVYKRDFSAPTLEDHFDKTILPKVMQVKNFGRSGRTKYTHLVDQDTTLFDSPWMSETAQNLKFHANQAGGMKQVFEKPSTKKRKTAAS</sequence>
<dbReference type="InterPro" id="IPR009057">
    <property type="entry name" value="Homeodomain-like_sf"/>
</dbReference>
<dbReference type="AlphaFoldDB" id="A0A9D4PC34"/>
<dbReference type="PROSITE" id="PS51253">
    <property type="entry name" value="HTH_CENPB"/>
    <property type="match status" value="1"/>
</dbReference>
<evidence type="ECO:0000256" key="4">
    <source>
        <dbReference type="SAM" id="Coils"/>
    </source>
</evidence>
<dbReference type="PANTHER" id="PTHR15327">
    <property type="entry name" value="MICROFIBRIL-ASSOCIATED PROTEIN"/>
    <property type="match status" value="1"/>
</dbReference>
<feature type="compositionally biased region" description="Acidic residues" evidence="5">
    <location>
        <begin position="168"/>
        <end position="199"/>
    </location>
</feature>
<accession>A0A9D4PC34</accession>
<keyword evidence="8" id="KW-1185">Reference proteome</keyword>
<feature type="compositionally biased region" description="Basic and acidic residues" evidence="5">
    <location>
        <begin position="80"/>
        <end position="111"/>
    </location>
</feature>
<dbReference type="Gene3D" id="3.30.420.10">
    <property type="entry name" value="Ribonuclease H-like superfamily/Ribonuclease H"/>
    <property type="match status" value="1"/>
</dbReference>
<protein>
    <recommendedName>
        <fullName evidence="6">HTH CENPB-type domain-containing protein</fullName>
    </recommendedName>
</protein>
<evidence type="ECO:0000256" key="5">
    <source>
        <dbReference type="SAM" id="MobiDB-lite"/>
    </source>
</evidence>
<name>A0A9D4PC34_RHISA</name>
<gene>
    <name evidence="7" type="ORF">HPB52_009506</name>
</gene>
<proteinExistence type="inferred from homology"/>
<feature type="region of interest" description="Disordered" evidence="5">
    <location>
        <begin position="677"/>
        <end position="712"/>
    </location>
</feature>
<evidence type="ECO:0000259" key="6">
    <source>
        <dbReference type="PROSITE" id="PS51253"/>
    </source>
</evidence>
<feature type="compositionally biased region" description="Acidic residues" evidence="5">
    <location>
        <begin position="136"/>
        <end position="149"/>
    </location>
</feature>
<keyword evidence="4" id="KW-0175">Coiled coil</keyword>
<comment type="similarity">
    <text evidence="2">Belongs to the MFAP1 family.</text>
</comment>
<feature type="domain" description="HTH CENPB-type" evidence="6">
    <location>
        <begin position="237"/>
        <end position="308"/>
    </location>
</feature>
<feature type="compositionally biased region" description="Basic and acidic residues" evidence="5">
    <location>
        <begin position="126"/>
        <end position="135"/>
    </location>
</feature>
<reference evidence="7" key="2">
    <citation type="submission" date="2021-09" db="EMBL/GenBank/DDBJ databases">
        <authorList>
            <person name="Jia N."/>
            <person name="Wang J."/>
            <person name="Shi W."/>
            <person name="Du L."/>
            <person name="Sun Y."/>
            <person name="Zhan W."/>
            <person name="Jiang J."/>
            <person name="Wang Q."/>
            <person name="Zhang B."/>
            <person name="Ji P."/>
            <person name="Sakyi L.B."/>
            <person name="Cui X."/>
            <person name="Yuan T."/>
            <person name="Jiang B."/>
            <person name="Yang W."/>
            <person name="Lam T.T.-Y."/>
            <person name="Chang Q."/>
            <person name="Ding S."/>
            <person name="Wang X."/>
            <person name="Zhu J."/>
            <person name="Ruan X."/>
            <person name="Zhao L."/>
            <person name="Wei J."/>
            <person name="Que T."/>
            <person name="Du C."/>
            <person name="Cheng J."/>
            <person name="Dai P."/>
            <person name="Han X."/>
            <person name="Huang E."/>
            <person name="Gao Y."/>
            <person name="Liu J."/>
            <person name="Shao H."/>
            <person name="Ye R."/>
            <person name="Li L."/>
            <person name="Wei W."/>
            <person name="Wang X."/>
            <person name="Wang C."/>
            <person name="Huo Q."/>
            <person name="Li W."/>
            <person name="Guo W."/>
            <person name="Chen H."/>
            <person name="Chen S."/>
            <person name="Zhou L."/>
            <person name="Zhou L."/>
            <person name="Ni X."/>
            <person name="Tian J."/>
            <person name="Zhou Y."/>
            <person name="Sheng Y."/>
            <person name="Liu T."/>
            <person name="Pan Y."/>
            <person name="Xia L."/>
            <person name="Li J."/>
            <person name="Zhao F."/>
            <person name="Cao W."/>
        </authorList>
    </citation>
    <scope>NUCLEOTIDE SEQUENCE</scope>
    <source>
        <strain evidence="7">Rsan-2018</strain>
        <tissue evidence="7">Larvae</tissue>
    </source>
</reference>
<evidence type="ECO:0000256" key="1">
    <source>
        <dbReference type="ARBA" id="ARBA00004123"/>
    </source>
</evidence>
<feature type="region of interest" description="Disordered" evidence="5">
    <location>
        <begin position="168"/>
        <end position="204"/>
    </location>
</feature>
<dbReference type="Proteomes" id="UP000821837">
    <property type="component" value="Unassembled WGS sequence"/>
</dbReference>
<feature type="region of interest" description="Disordered" evidence="5">
    <location>
        <begin position="36"/>
        <end position="150"/>
    </location>
</feature>
<dbReference type="InterPro" id="IPR009730">
    <property type="entry name" value="MFAP1_C"/>
</dbReference>
<dbReference type="InterPro" id="IPR004875">
    <property type="entry name" value="DDE_SF_endonuclease_dom"/>
</dbReference>
<dbReference type="InterPro" id="IPR036397">
    <property type="entry name" value="RNaseH_sf"/>
</dbReference>
<evidence type="ECO:0000256" key="2">
    <source>
        <dbReference type="ARBA" id="ARBA00008155"/>
    </source>
</evidence>
<dbReference type="SUPFAM" id="SSF46689">
    <property type="entry name" value="Homeodomain-like"/>
    <property type="match status" value="1"/>
</dbReference>
<dbReference type="Gene3D" id="1.10.10.60">
    <property type="entry name" value="Homeodomain-like"/>
    <property type="match status" value="1"/>
</dbReference>
<feature type="coiled-coil region" evidence="4">
    <location>
        <begin position="601"/>
        <end position="628"/>
    </location>
</feature>
<organism evidence="7 8">
    <name type="scientific">Rhipicephalus sanguineus</name>
    <name type="common">Brown dog tick</name>
    <name type="synonym">Ixodes sanguineus</name>
    <dbReference type="NCBI Taxonomy" id="34632"/>
    <lineage>
        <taxon>Eukaryota</taxon>
        <taxon>Metazoa</taxon>
        <taxon>Ecdysozoa</taxon>
        <taxon>Arthropoda</taxon>
        <taxon>Chelicerata</taxon>
        <taxon>Arachnida</taxon>
        <taxon>Acari</taxon>
        <taxon>Parasitiformes</taxon>
        <taxon>Ixodida</taxon>
        <taxon>Ixodoidea</taxon>
        <taxon>Ixodidae</taxon>
        <taxon>Rhipicephalinae</taxon>
        <taxon>Rhipicephalus</taxon>
        <taxon>Rhipicephalus</taxon>
    </lineage>
</organism>
<dbReference type="VEuPathDB" id="VectorBase:RSAN_054569"/>
<feature type="compositionally biased region" description="Basic and acidic residues" evidence="5">
    <location>
        <begin position="677"/>
        <end position="707"/>
    </location>
</feature>
<dbReference type="Pfam" id="PF03221">
    <property type="entry name" value="HTH_Tnp_Tc5"/>
    <property type="match status" value="1"/>
</dbReference>